<evidence type="ECO:0000313" key="2">
    <source>
        <dbReference type="Proteomes" id="UP000053669"/>
    </source>
</evidence>
<name>A0A117QWM2_9ACTN</name>
<sequence length="68" mass="7781">MIDGSALFTEYGLVRGRWSPGDGASLTTYFVGATLRSFRPVCNRWYDDRVLRYTELHRAPGRNARETP</sequence>
<dbReference type="STRING" id="58343.AQJ46_43895"/>
<reference evidence="1 2" key="1">
    <citation type="submission" date="2015-10" db="EMBL/GenBank/DDBJ databases">
        <title>Draft genome sequence of Streptomyces canus DSM 40017, type strain for the species Streptomyces canus.</title>
        <authorList>
            <person name="Ruckert C."/>
            <person name="Winkler A."/>
            <person name="Kalinowski J."/>
            <person name="Kampfer P."/>
            <person name="Glaeser S."/>
        </authorList>
    </citation>
    <scope>NUCLEOTIDE SEQUENCE [LARGE SCALE GENOMIC DNA]</scope>
    <source>
        <strain evidence="1 2">DSM 40017</strain>
    </source>
</reference>
<accession>A0A117QWM2</accession>
<evidence type="ECO:0000313" key="1">
    <source>
        <dbReference type="EMBL" id="KUN58153.1"/>
    </source>
</evidence>
<dbReference type="EMBL" id="LMWU01000064">
    <property type="protein sequence ID" value="KUN58153.1"/>
    <property type="molecule type" value="Genomic_DNA"/>
</dbReference>
<protein>
    <submittedName>
        <fullName evidence="1">Uncharacterized protein</fullName>
    </submittedName>
</protein>
<dbReference type="Proteomes" id="UP000053669">
    <property type="component" value="Unassembled WGS sequence"/>
</dbReference>
<dbReference type="AlphaFoldDB" id="A0A117QWM2"/>
<organism evidence="1 2">
    <name type="scientific">Streptomyces canus</name>
    <dbReference type="NCBI Taxonomy" id="58343"/>
    <lineage>
        <taxon>Bacteria</taxon>
        <taxon>Bacillati</taxon>
        <taxon>Actinomycetota</taxon>
        <taxon>Actinomycetes</taxon>
        <taxon>Kitasatosporales</taxon>
        <taxon>Streptomycetaceae</taxon>
        <taxon>Streptomyces</taxon>
        <taxon>Streptomyces aurantiacus group</taxon>
    </lineage>
</organism>
<gene>
    <name evidence="1" type="ORF">AQJ46_43895</name>
</gene>
<comment type="caution">
    <text evidence="1">The sequence shown here is derived from an EMBL/GenBank/DDBJ whole genome shotgun (WGS) entry which is preliminary data.</text>
</comment>
<proteinExistence type="predicted"/>